<evidence type="ECO:0000259" key="4">
    <source>
        <dbReference type="Pfam" id="PF03328"/>
    </source>
</evidence>
<keyword evidence="3" id="KW-0456">Lyase</keyword>
<dbReference type="InterPro" id="IPR005000">
    <property type="entry name" value="Aldolase/citrate-lyase_domain"/>
</dbReference>
<dbReference type="RefSeq" id="WP_160908429.1">
    <property type="nucleotide sequence ID" value="NZ_WVHS01000005.1"/>
</dbReference>
<dbReference type="GO" id="GO:0005737">
    <property type="term" value="C:cytoplasm"/>
    <property type="evidence" value="ECO:0007669"/>
    <property type="project" value="TreeGrafter"/>
</dbReference>
<reference evidence="5 6" key="1">
    <citation type="submission" date="2019-11" db="EMBL/GenBank/DDBJ databases">
        <title>Pedobacter sp. HMF7056 Genome sequencing and assembly.</title>
        <authorList>
            <person name="Kang H."/>
            <person name="Kim H."/>
            <person name="Joh K."/>
        </authorList>
    </citation>
    <scope>NUCLEOTIDE SEQUENCE [LARGE SCALE GENOMIC DNA]</scope>
    <source>
        <strain evidence="5 6">HMF7056</strain>
    </source>
</reference>
<keyword evidence="6" id="KW-1185">Reference proteome</keyword>
<dbReference type="Pfam" id="PF03328">
    <property type="entry name" value="HpcH_HpaI"/>
    <property type="match status" value="1"/>
</dbReference>
<comment type="similarity">
    <text evidence="1">Belongs to the HpcH/HpaI aldolase family.</text>
</comment>
<dbReference type="SUPFAM" id="SSF51621">
    <property type="entry name" value="Phosphoenolpyruvate/pyruvate domain"/>
    <property type="match status" value="1"/>
</dbReference>
<evidence type="ECO:0000313" key="6">
    <source>
        <dbReference type="Proteomes" id="UP000451233"/>
    </source>
</evidence>
<protein>
    <submittedName>
        <fullName evidence="5">2,4-dihydroxyhept-2-ene-1,7-dioic acid aldolase</fullName>
    </submittedName>
</protein>
<dbReference type="GO" id="GO:0016832">
    <property type="term" value="F:aldehyde-lyase activity"/>
    <property type="evidence" value="ECO:0007669"/>
    <property type="project" value="TreeGrafter"/>
</dbReference>
<dbReference type="InterPro" id="IPR050251">
    <property type="entry name" value="HpcH-HpaI_aldolase"/>
</dbReference>
<dbReference type="AlphaFoldDB" id="A0A7K1Y2C5"/>
<dbReference type="PANTHER" id="PTHR30502:SF0">
    <property type="entry name" value="PHOSPHOENOLPYRUVATE CARBOXYLASE FAMILY PROTEIN"/>
    <property type="match status" value="1"/>
</dbReference>
<dbReference type="PANTHER" id="PTHR30502">
    <property type="entry name" value="2-KETO-3-DEOXY-L-RHAMNONATE ALDOLASE"/>
    <property type="match status" value="1"/>
</dbReference>
<dbReference type="GO" id="GO:0046872">
    <property type="term" value="F:metal ion binding"/>
    <property type="evidence" value="ECO:0007669"/>
    <property type="project" value="UniProtKB-KW"/>
</dbReference>
<evidence type="ECO:0000256" key="2">
    <source>
        <dbReference type="ARBA" id="ARBA00022723"/>
    </source>
</evidence>
<gene>
    <name evidence="5" type="ORF">GS398_19130</name>
</gene>
<dbReference type="EMBL" id="WVHS01000005">
    <property type="protein sequence ID" value="MXV17420.1"/>
    <property type="molecule type" value="Genomic_DNA"/>
</dbReference>
<dbReference type="InterPro" id="IPR015813">
    <property type="entry name" value="Pyrv/PenolPyrv_kinase-like_dom"/>
</dbReference>
<name>A0A7K1Y2C5_9SPHI</name>
<keyword evidence="2" id="KW-0479">Metal-binding</keyword>
<dbReference type="Proteomes" id="UP000451233">
    <property type="component" value="Unassembled WGS sequence"/>
</dbReference>
<accession>A0A7K1Y2C5</accession>
<proteinExistence type="inferred from homology"/>
<dbReference type="InterPro" id="IPR040442">
    <property type="entry name" value="Pyrv_kinase-like_dom_sf"/>
</dbReference>
<feature type="domain" description="HpcH/HpaI aldolase/citrate lyase" evidence="4">
    <location>
        <begin position="22"/>
        <end position="241"/>
    </location>
</feature>
<comment type="caution">
    <text evidence="5">The sequence shown here is derived from an EMBL/GenBank/DDBJ whole genome shotgun (WGS) entry which is preliminary data.</text>
</comment>
<evidence type="ECO:0000256" key="3">
    <source>
        <dbReference type="ARBA" id="ARBA00023239"/>
    </source>
</evidence>
<evidence type="ECO:0000256" key="1">
    <source>
        <dbReference type="ARBA" id="ARBA00005568"/>
    </source>
</evidence>
<dbReference type="Gene3D" id="3.20.20.60">
    <property type="entry name" value="Phosphoenolpyruvate-binding domains"/>
    <property type="match status" value="1"/>
</dbReference>
<organism evidence="5 6">
    <name type="scientific">Hufsiella ginkgonis</name>
    <dbReference type="NCBI Taxonomy" id="2695274"/>
    <lineage>
        <taxon>Bacteria</taxon>
        <taxon>Pseudomonadati</taxon>
        <taxon>Bacteroidota</taxon>
        <taxon>Sphingobacteriia</taxon>
        <taxon>Sphingobacteriales</taxon>
        <taxon>Sphingobacteriaceae</taxon>
        <taxon>Hufsiella</taxon>
    </lineage>
</organism>
<evidence type="ECO:0000313" key="5">
    <source>
        <dbReference type="EMBL" id="MXV17420.1"/>
    </source>
</evidence>
<sequence length="263" mass="29185">MKNISPDWSLKKKLASRELTIGSWLTIPHQSVVEILATAGFEWLTLDLEHAAIDISQAMNMIALIQGKGMKALVRVSKNEEVIIKRMLDAGADGVIVPTVRNAEEARQAVDFVKYPPKGKRGVGLNRAQNYGTGFQEYQDWLENEAVVIAQIEHIDSVNNLESILAVEGIDGIIIGPYDLSASMGMPGNYEHPDVAEALSKVEEIAKRLKKPLGFHVISSDHQKTVDKFNAGYTFLAFSIDFFFLGDKARDEMKSLKDAVRQE</sequence>